<dbReference type="Gene3D" id="2.40.50.200">
    <property type="entry name" value="Bacterial OB-fold"/>
    <property type="match status" value="1"/>
</dbReference>
<dbReference type="Proteomes" id="UP000198788">
    <property type="component" value="Unassembled WGS sequence"/>
</dbReference>
<keyword evidence="2" id="KW-0732">Signal</keyword>
<evidence type="ECO:0000256" key="2">
    <source>
        <dbReference type="SAM" id="SignalP"/>
    </source>
</evidence>
<name>A0A1I6NQ64_9CAUL</name>
<feature type="compositionally biased region" description="Low complexity" evidence="1">
    <location>
        <begin position="25"/>
        <end position="49"/>
    </location>
</feature>
<organism evidence="3 4">
    <name type="scientific">Brevundimonas viscosa</name>
    <dbReference type="NCBI Taxonomy" id="871741"/>
    <lineage>
        <taxon>Bacteria</taxon>
        <taxon>Pseudomonadati</taxon>
        <taxon>Pseudomonadota</taxon>
        <taxon>Alphaproteobacteria</taxon>
        <taxon>Caulobacterales</taxon>
        <taxon>Caulobacteraceae</taxon>
        <taxon>Brevundimonas</taxon>
    </lineage>
</organism>
<dbReference type="AlphaFoldDB" id="A0A1I6NQ64"/>
<sequence>MRNTASVLIALAFSGASVAACAEESAPGSTSGTTAQAAQSTATPAASGTDGAWVTVTGDISNVTPRGFSMDIGSRSIPVEFDGFLSDSTQPLRAGDWVTVSGKIDDSFWERRSIEASSVYSSRLQERFWASGADEEGDITGLALIDVPEQGDWLGVTGEVVSVDQTEKEMVLDLGATNLQIDTSALPGPVLADRGDRVSVYGSLDTADLWDAKEIDAASVVIFDQGSA</sequence>
<evidence type="ECO:0000313" key="3">
    <source>
        <dbReference type="EMBL" id="SFS30122.1"/>
    </source>
</evidence>
<feature type="region of interest" description="Disordered" evidence="1">
    <location>
        <begin position="25"/>
        <end position="51"/>
    </location>
</feature>
<dbReference type="PROSITE" id="PS51257">
    <property type="entry name" value="PROKAR_LIPOPROTEIN"/>
    <property type="match status" value="1"/>
</dbReference>
<evidence type="ECO:0000313" key="4">
    <source>
        <dbReference type="Proteomes" id="UP000198788"/>
    </source>
</evidence>
<proteinExistence type="predicted"/>
<evidence type="ECO:0000256" key="1">
    <source>
        <dbReference type="SAM" id="MobiDB-lite"/>
    </source>
</evidence>
<reference evidence="4" key="1">
    <citation type="submission" date="2016-10" db="EMBL/GenBank/DDBJ databases">
        <authorList>
            <person name="Varghese N."/>
            <person name="Submissions S."/>
        </authorList>
    </citation>
    <scope>NUCLEOTIDE SEQUENCE [LARGE SCALE GENOMIC DNA]</scope>
    <source>
        <strain evidence="4">CGMCC 1.10683</strain>
    </source>
</reference>
<dbReference type="SUPFAM" id="SSF101756">
    <property type="entry name" value="Hypothetical protein YgiW"/>
    <property type="match status" value="1"/>
</dbReference>
<feature type="chain" id="PRO_5011550482" description="DUF5666 domain-containing protein" evidence="2">
    <location>
        <begin position="23"/>
        <end position="228"/>
    </location>
</feature>
<feature type="signal peptide" evidence="2">
    <location>
        <begin position="1"/>
        <end position="22"/>
    </location>
</feature>
<gene>
    <name evidence="3" type="ORF">SAMN05192570_0342</name>
</gene>
<evidence type="ECO:0008006" key="5">
    <source>
        <dbReference type="Google" id="ProtNLM"/>
    </source>
</evidence>
<dbReference type="EMBL" id="FOZV01000001">
    <property type="protein sequence ID" value="SFS30122.1"/>
    <property type="molecule type" value="Genomic_DNA"/>
</dbReference>
<keyword evidence="4" id="KW-1185">Reference proteome</keyword>
<dbReference type="InterPro" id="IPR036700">
    <property type="entry name" value="BOBF_sf"/>
</dbReference>
<accession>A0A1I6NQ64</accession>
<protein>
    <recommendedName>
        <fullName evidence="5">DUF5666 domain-containing protein</fullName>
    </recommendedName>
</protein>